<gene>
    <name evidence="1" type="ORF">ALQ44_00380</name>
</gene>
<sequence>MEMNEGLYDIEVLANRCRSDQSREHITEAIRCYKAGAYRATIVTAWIAIVFDLLDKIRELSLSGDASAKLLENKYAGYVAQINNQNQDGIKGALEFERKILETCRDTLQFFDSQQFVDLERLREDRHRCAHPSFQDEGVPYYPSAEQARLHIRNAVMHVLAMPPVQGKAALAKLKTLVASDYFPLDPISAEVHLRDSSLGNGTDALFKGFIDSLVFGFVTATDPLYHKVQVYVSLNALHQMKPTVVSERLKKNLNNVIISAPDKDFASAAALVAWVKGALETLDAPARDKIRRYVEVGPVAPMLSHFEAFYSMPSLKSVVIERINSLTVNELAIGVTTNLRYAAKHRSIHLLGLARSWDAVNEIFDKLILPLFGYLTAEDIREIIRMPSETGADLISAHSYALFIENVRKHSVIEKEELNELLAKHQASYLIAS</sequence>
<comment type="caution">
    <text evidence="1">The sequence shown here is derived from an EMBL/GenBank/DDBJ whole genome shotgun (WGS) entry which is preliminary data.</text>
</comment>
<dbReference type="AlphaFoldDB" id="A0A2V4PHV0"/>
<organism evidence="1 2">
    <name type="scientific">Pseudomonas syringae pv. pisi</name>
    <dbReference type="NCBI Taxonomy" id="59510"/>
    <lineage>
        <taxon>Bacteria</taxon>
        <taxon>Pseudomonadati</taxon>
        <taxon>Pseudomonadota</taxon>
        <taxon>Gammaproteobacteria</taxon>
        <taxon>Pseudomonadales</taxon>
        <taxon>Pseudomonadaceae</taxon>
        <taxon>Pseudomonas</taxon>
        <taxon>Pseudomonas syringae</taxon>
    </lineage>
</organism>
<proteinExistence type="predicted"/>
<dbReference type="EMBL" id="RBPQ01000244">
    <property type="protein sequence ID" value="RMO22530.1"/>
    <property type="molecule type" value="Genomic_DNA"/>
</dbReference>
<dbReference type="Proteomes" id="UP000276886">
    <property type="component" value="Unassembled WGS sequence"/>
</dbReference>
<evidence type="ECO:0000313" key="1">
    <source>
        <dbReference type="EMBL" id="RMO22530.1"/>
    </source>
</evidence>
<accession>A0A2V4PHV0</accession>
<reference evidence="1 2" key="1">
    <citation type="submission" date="2018-08" db="EMBL/GenBank/DDBJ databases">
        <title>Recombination of ecologically and evolutionarily significant loci maintains genetic cohesion in the Pseudomonas syringae species complex.</title>
        <authorList>
            <person name="Dillon M."/>
            <person name="Thakur S."/>
            <person name="Almeida R.N.D."/>
            <person name="Weir B.S."/>
            <person name="Guttman D.S."/>
        </authorList>
    </citation>
    <scope>NUCLEOTIDE SEQUENCE [LARGE SCALE GENOMIC DNA]</scope>
    <source>
        <strain evidence="1 2">ICMP 2788</strain>
    </source>
</reference>
<name>A0A2V4PHV0_PSESJ</name>
<protein>
    <submittedName>
        <fullName evidence="1">Uncharacterized protein</fullName>
    </submittedName>
</protein>
<evidence type="ECO:0000313" key="2">
    <source>
        <dbReference type="Proteomes" id="UP000276886"/>
    </source>
</evidence>